<dbReference type="RefSeq" id="WP_063796855.1">
    <property type="nucleotide sequence ID" value="NZ_CP011509.1"/>
</dbReference>
<accession>A0AAC8Q1C3</accession>
<evidence type="ECO:0000313" key="2">
    <source>
        <dbReference type="EMBL" id="AKI99184.1"/>
    </source>
</evidence>
<dbReference type="Proteomes" id="UP000256345">
    <property type="component" value="Unassembled WGS sequence"/>
</dbReference>
<dbReference type="AlphaFoldDB" id="A0AAC8Q1C3"/>
<feature type="region of interest" description="Disordered" evidence="1">
    <location>
        <begin position="118"/>
        <end position="142"/>
    </location>
</feature>
<organism evidence="2 4">
    <name type="scientific">Archangium gephyra</name>
    <dbReference type="NCBI Taxonomy" id="48"/>
    <lineage>
        <taxon>Bacteria</taxon>
        <taxon>Pseudomonadati</taxon>
        <taxon>Myxococcota</taxon>
        <taxon>Myxococcia</taxon>
        <taxon>Myxococcales</taxon>
        <taxon>Cystobacterineae</taxon>
        <taxon>Archangiaceae</taxon>
        <taxon>Archangium</taxon>
    </lineage>
</organism>
<dbReference type="EMBL" id="QUMU01000006">
    <property type="protein sequence ID" value="REG31089.1"/>
    <property type="molecule type" value="Genomic_DNA"/>
</dbReference>
<evidence type="ECO:0000313" key="3">
    <source>
        <dbReference type="EMBL" id="REG31089.1"/>
    </source>
</evidence>
<dbReference type="EMBL" id="CP011509">
    <property type="protein sequence ID" value="AKI99184.1"/>
    <property type="molecule type" value="Genomic_DNA"/>
</dbReference>
<evidence type="ECO:0000313" key="5">
    <source>
        <dbReference type="Proteomes" id="UP000256345"/>
    </source>
</evidence>
<gene>
    <name evidence="2" type="ORF">AA314_00811</name>
    <name evidence="3" type="ORF">ATI61_106559</name>
</gene>
<evidence type="ECO:0000256" key="1">
    <source>
        <dbReference type="SAM" id="MobiDB-lite"/>
    </source>
</evidence>
<keyword evidence="5" id="KW-1185">Reference proteome</keyword>
<name>A0AAC8Q1C3_9BACT</name>
<dbReference type="KEGG" id="age:AA314_00811"/>
<sequence>MRHPLPCCVILAPDADESLRSLLSDVLGDMGIALRPGGGVERPDVVLALVQREDSMSRVLGVAGNEAGAAPVFALLPFEDERLRRLAVSLGARGCYALGTPLESLKELLRDVVGGLPRPRGPERLAAASGMSGERGRHDDGA</sequence>
<reference evidence="3 5" key="2">
    <citation type="submission" date="2018-08" db="EMBL/GenBank/DDBJ databases">
        <title>Genomic Encyclopedia of Archaeal and Bacterial Type Strains, Phase II (KMG-II): from individual species to whole genera.</title>
        <authorList>
            <person name="Goeker M."/>
        </authorList>
    </citation>
    <scope>NUCLEOTIDE SEQUENCE [LARGE SCALE GENOMIC DNA]</scope>
    <source>
        <strain evidence="3 5">DSM 2261</strain>
    </source>
</reference>
<proteinExistence type="predicted"/>
<protein>
    <submittedName>
        <fullName evidence="2">Uncharacterized protein</fullName>
    </submittedName>
</protein>
<evidence type="ECO:0000313" key="4">
    <source>
        <dbReference type="Proteomes" id="UP000035579"/>
    </source>
</evidence>
<reference evidence="2 4" key="1">
    <citation type="submission" date="2015-05" db="EMBL/GenBank/DDBJ databases">
        <title>Genome assembly of Archangium gephyra DSM 2261.</title>
        <authorList>
            <person name="Sharma G."/>
            <person name="Subramanian S."/>
        </authorList>
    </citation>
    <scope>NUCLEOTIDE SEQUENCE [LARGE SCALE GENOMIC DNA]</scope>
    <source>
        <strain evidence="2 4">DSM 2261</strain>
    </source>
</reference>
<dbReference type="Proteomes" id="UP000035579">
    <property type="component" value="Chromosome"/>
</dbReference>